<dbReference type="HAMAP" id="MF_00484">
    <property type="entry name" value="Glycogen_synth"/>
    <property type="match status" value="1"/>
</dbReference>
<dbReference type="SMART" id="SM01066">
    <property type="entry name" value="CBM_25"/>
    <property type="match status" value="2"/>
</dbReference>
<dbReference type="InterPro" id="IPR011835">
    <property type="entry name" value="GS/SS"/>
</dbReference>
<sequence length="1006" mass="111937">MHSAVYKKPALLGGGRVKNVERVSRSLKKGSMSPHCRGSAKLQAQVRVGGLVSSAKPTGVRTPVHWRTKAIVQTMADAELAEPISAEKEAALKAAEVELAREPLSLIKEFGAAGKFFVTPLTLVAGAKHKMFFNRAWGQFCTSNRRETCMIGGFNNWTAGEFRTQMHHVETPGMEGDWWMCEFEVPENVYNMRLLFSDGAENFDKQDDGQDYTLVPDFAPTKEECEAAIAEQIQREAITRQAEEDMRLAWESIDQQRHSMDARMQESYPNWNRSDGTPVLDTAAPLEAGTTATVYYNAGATNLNGQQDLLMLTGVNGWANSLEIPMVPCAEKGEQWFEAEVPLGKEAYVLDIVTTNSSKTVFDNNDRKDYHLQIVSAELTPAEWEAAALALFKKSRADRLEAQLKEEQRQEELALKRKKTRDAAMAVLRKKLMHVLYTEPPEPVAGEKVTVFYNNKNTNLDWAEEVWLRAGFNRWTHEEPLEPIQMTPTEGGLHLQAEFVVPKDANMVDMVFSSGGGDEEWIQYDNASGLDYHFTTIGATTKPEPLHIMHIAVEMAPIAKVGGLGDVVTSLSRAVQDMGHSVEIVMPKYAFLNHSPILNQMTHEMSFDWGGCQHHVSTQMVEGVRVFFIESGNGNTNTGSVYTTGNVDGPKFDFFCKAALEFMLQSARQPDIIHCHDWSTAMATKFFWQDYVHNGLWKPRCVFTIHNLEFGAAKIGEAMYASQVATTVSPSYAGEVSGHPAVSGQLAKFHGVVNGIDPEIWGPEEDMFLPMKFDAEHCREGKQAARQALRERLGLTGWDDKPIVGIVSRLTAQKGIDLIKHAAHHTKFRGAQFVLLGSAPDPKIQGSFNALGSSLGDDCAAFIFSYDEPLSHLIYAGADMICVPSIFEPCGLTQLIAMRYGAVPIVRQTGGLYDTVFDVDHDKGRGAWEIFGSADPEVDGVDGTNGFSFGGADPASFNYALDRALDAFYNDREWFRDLQQRCMTQDWSWNKPSLTYIELYHQAKKQ</sequence>
<evidence type="ECO:0000256" key="2">
    <source>
        <dbReference type="ARBA" id="ARBA00004727"/>
    </source>
</evidence>
<dbReference type="EMBL" id="HBFA01027457">
    <property type="protein sequence ID" value="CAD8678126.1"/>
    <property type="molecule type" value="Transcribed_RNA"/>
</dbReference>
<comment type="catalytic activity">
    <reaction evidence="1">
        <text>[(1-&gt;4)-alpha-D-glucosyl](n) + ADP-alpha-D-glucose = [(1-&gt;4)-alpha-D-glucosyl](n+1) + ADP + H(+)</text>
        <dbReference type="Rhea" id="RHEA:18189"/>
        <dbReference type="Rhea" id="RHEA-COMP:9584"/>
        <dbReference type="Rhea" id="RHEA-COMP:9587"/>
        <dbReference type="ChEBI" id="CHEBI:15378"/>
        <dbReference type="ChEBI" id="CHEBI:15444"/>
        <dbReference type="ChEBI" id="CHEBI:57498"/>
        <dbReference type="ChEBI" id="CHEBI:456216"/>
        <dbReference type="EC" id="2.4.1.21"/>
    </reaction>
</comment>
<dbReference type="Pfam" id="PF16760">
    <property type="entry name" value="CBM53"/>
    <property type="match status" value="2"/>
</dbReference>
<dbReference type="PANTHER" id="PTHR46083">
    <property type="match status" value="1"/>
</dbReference>
<dbReference type="GO" id="GO:0004373">
    <property type="term" value="F:alpha-1,4-glucan glucosyltransferase (UDP-glucose donor) activity"/>
    <property type="evidence" value="ECO:0007669"/>
    <property type="project" value="InterPro"/>
</dbReference>
<comment type="pathway">
    <text evidence="2">Glycan biosynthesis; starch biosynthesis.</text>
</comment>
<gene>
    <name evidence="10" type="ORF">POBO1169_LOCUS13924</name>
</gene>
<keyword evidence="7" id="KW-0750">Starch biosynthesis</keyword>
<evidence type="ECO:0000256" key="8">
    <source>
        <dbReference type="SAM" id="Coils"/>
    </source>
</evidence>
<feature type="domain" description="Carbohydrate binding module family 25" evidence="9">
    <location>
        <begin position="289"/>
        <end position="375"/>
    </location>
</feature>
<evidence type="ECO:0000256" key="5">
    <source>
        <dbReference type="ARBA" id="ARBA00022676"/>
    </source>
</evidence>
<dbReference type="GO" id="GO:2001070">
    <property type="term" value="F:starch binding"/>
    <property type="evidence" value="ECO:0007669"/>
    <property type="project" value="InterPro"/>
</dbReference>
<dbReference type="InterPro" id="IPR013534">
    <property type="entry name" value="Starch_synth_cat_dom"/>
</dbReference>
<evidence type="ECO:0000256" key="7">
    <source>
        <dbReference type="ARBA" id="ARBA00022922"/>
    </source>
</evidence>
<proteinExistence type="inferred from homology"/>
<evidence type="ECO:0000256" key="1">
    <source>
        <dbReference type="ARBA" id="ARBA00001478"/>
    </source>
</evidence>
<dbReference type="GO" id="GO:0009011">
    <property type="term" value="F:alpha-1,4-glucan glucosyltransferase (ADP-glucose donor) activity"/>
    <property type="evidence" value="ECO:0007669"/>
    <property type="project" value="UniProtKB-EC"/>
</dbReference>
<keyword evidence="6" id="KW-0808">Transferase</keyword>
<organism evidence="10">
    <name type="scientific">Pyramimonas obovata</name>
    <dbReference type="NCBI Taxonomy" id="1411642"/>
    <lineage>
        <taxon>Eukaryota</taxon>
        <taxon>Viridiplantae</taxon>
        <taxon>Chlorophyta</taxon>
        <taxon>Pyramimonadophyceae</taxon>
        <taxon>Pyramimonadales</taxon>
        <taxon>Pyramimonadaceae</taxon>
        <taxon>Pyramimonas</taxon>
        <taxon>Pyramimonas incertae sedis</taxon>
    </lineage>
</organism>
<name>A0A7S0RJ29_9CHLO</name>
<dbReference type="PANTHER" id="PTHR46083:SF5">
    <property type="entry name" value="STARCH SYNTHASE 3, CHLOROPLASTIC_AMYLOPLASTIC"/>
    <property type="match status" value="1"/>
</dbReference>
<feature type="domain" description="Carbohydrate binding module family 25" evidence="9">
    <location>
        <begin position="446"/>
        <end position="537"/>
    </location>
</feature>
<dbReference type="AlphaFoldDB" id="A0A7S0RJ29"/>
<dbReference type="Pfam" id="PF08323">
    <property type="entry name" value="Glyco_transf_5"/>
    <property type="match status" value="1"/>
</dbReference>
<dbReference type="Pfam" id="PF00534">
    <property type="entry name" value="Glycos_transf_1"/>
    <property type="match status" value="1"/>
</dbReference>
<comment type="similarity">
    <text evidence="3">Belongs to the glycosyltransferase 1 family. Bacterial/plant glycogen synthase subfamily.</text>
</comment>
<dbReference type="Gene3D" id="3.40.50.2000">
    <property type="entry name" value="Glycogen Phosphorylase B"/>
    <property type="match status" value="2"/>
</dbReference>
<evidence type="ECO:0000256" key="3">
    <source>
        <dbReference type="ARBA" id="ARBA00010281"/>
    </source>
</evidence>
<dbReference type="InterPro" id="IPR001296">
    <property type="entry name" value="Glyco_trans_1"/>
</dbReference>
<feature type="coiled-coil region" evidence="8">
    <location>
        <begin position="390"/>
        <end position="417"/>
    </location>
</feature>
<evidence type="ECO:0000256" key="6">
    <source>
        <dbReference type="ARBA" id="ARBA00022679"/>
    </source>
</evidence>
<keyword evidence="8" id="KW-0175">Coiled coil</keyword>
<accession>A0A7S0RJ29</accession>
<dbReference type="UniPathway" id="UPA00152"/>
<dbReference type="CDD" id="cd03791">
    <property type="entry name" value="GT5_Glycogen_synthase_DULL1-like"/>
    <property type="match status" value="1"/>
</dbReference>
<dbReference type="GO" id="GO:0019252">
    <property type="term" value="P:starch biosynthetic process"/>
    <property type="evidence" value="ECO:0007669"/>
    <property type="project" value="UniProtKB-UniPathway"/>
</dbReference>
<dbReference type="InterPro" id="IPR005085">
    <property type="entry name" value="CBM25"/>
</dbReference>
<dbReference type="Gene3D" id="2.60.40.10">
    <property type="entry name" value="Immunoglobulins"/>
    <property type="match status" value="2"/>
</dbReference>
<dbReference type="SUPFAM" id="SSF53756">
    <property type="entry name" value="UDP-Glycosyltransferase/glycogen phosphorylase"/>
    <property type="match status" value="1"/>
</dbReference>
<evidence type="ECO:0000313" key="10">
    <source>
        <dbReference type="EMBL" id="CAD8678126.1"/>
    </source>
</evidence>
<evidence type="ECO:0000259" key="9">
    <source>
        <dbReference type="SMART" id="SM01066"/>
    </source>
</evidence>
<reference evidence="10" key="1">
    <citation type="submission" date="2021-01" db="EMBL/GenBank/DDBJ databases">
        <authorList>
            <person name="Corre E."/>
            <person name="Pelletier E."/>
            <person name="Niang G."/>
            <person name="Scheremetjew M."/>
            <person name="Finn R."/>
            <person name="Kale V."/>
            <person name="Holt S."/>
            <person name="Cochrane G."/>
            <person name="Meng A."/>
            <person name="Brown T."/>
            <person name="Cohen L."/>
        </authorList>
    </citation>
    <scope>NUCLEOTIDE SEQUENCE</scope>
    <source>
        <strain evidence="10">CCMP722</strain>
    </source>
</reference>
<protein>
    <recommendedName>
        <fullName evidence="4">starch synthase</fullName>
        <ecNumber evidence="4">2.4.1.21</ecNumber>
    </recommendedName>
</protein>
<dbReference type="EC" id="2.4.1.21" evidence="4"/>
<evidence type="ECO:0000256" key="4">
    <source>
        <dbReference type="ARBA" id="ARBA00012588"/>
    </source>
</evidence>
<keyword evidence="5" id="KW-0328">Glycosyltransferase</keyword>
<dbReference type="InterPro" id="IPR013783">
    <property type="entry name" value="Ig-like_fold"/>
</dbReference>